<organism evidence="5 6">
    <name type="scientific">Paenibacillus arenosi</name>
    <dbReference type="NCBI Taxonomy" id="2774142"/>
    <lineage>
        <taxon>Bacteria</taxon>
        <taxon>Bacillati</taxon>
        <taxon>Bacillota</taxon>
        <taxon>Bacilli</taxon>
        <taxon>Bacillales</taxon>
        <taxon>Paenibacillaceae</taxon>
        <taxon>Paenibacillus</taxon>
    </lineage>
</organism>
<dbReference type="Gene3D" id="2.60.40.10">
    <property type="entry name" value="Immunoglobulins"/>
    <property type="match status" value="2"/>
</dbReference>
<feature type="domain" description="Fibronectin type-III" evidence="4">
    <location>
        <begin position="218"/>
        <end position="305"/>
    </location>
</feature>
<dbReference type="CDD" id="cd21177">
    <property type="entry name" value="LPMO_AA10"/>
    <property type="match status" value="1"/>
</dbReference>
<dbReference type="SMART" id="SM00060">
    <property type="entry name" value="FN3"/>
    <property type="match status" value="2"/>
</dbReference>
<dbReference type="InterPro" id="IPR014756">
    <property type="entry name" value="Ig_E-set"/>
</dbReference>
<protein>
    <submittedName>
        <fullName evidence="5">Lytic polysaccharide monooxygenase</fullName>
    </submittedName>
</protein>
<dbReference type="SUPFAM" id="SSF81296">
    <property type="entry name" value="E set domains"/>
    <property type="match status" value="1"/>
</dbReference>
<dbReference type="PANTHER" id="PTHR34823:SF1">
    <property type="entry name" value="CHITIN-BINDING TYPE-4 DOMAIN-CONTAINING PROTEIN"/>
    <property type="match status" value="1"/>
</dbReference>
<dbReference type="PROSITE" id="PS51257">
    <property type="entry name" value="PROKAR_LIPOPROTEIN"/>
    <property type="match status" value="1"/>
</dbReference>
<dbReference type="InterPro" id="IPR003961">
    <property type="entry name" value="FN3_dom"/>
</dbReference>
<dbReference type="InterPro" id="IPR013783">
    <property type="entry name" value="Ig-like_fold"/>
</dbReference>
<dbReference type="InterPro" id="IPR036573">
    <property type="entry name" value="CBM_sf_5/12"/>
</dbReference>
<dbReference type="InterPro" id="IPR003610">
    <property type="entry name" value="CBM5/12"/>
</dbReference>
<dbReference type="SUPFAM" id="SSF51055">
    <property type="entry name" value="Carbohydrate binding domain"/>
    <property type="match status" value="1"/>
</dbReference>
<accession>A0ABR9ATZ5</accession>
<dbReference type="InterPro" id="IPR004302">
    <property type="entry name" value="Cellulose/chitin-bd_N"/>
</dbReference>
<dbReference type="RefSeq" id="WP_192023996.1">
    <property type="nucleotide sequence ID" value="NZ_JACYTN010000002.1"/>
</dbReference>
<dbReference type="Proteomes" id="UP000634529">
    <property type="component" value="Unassembled WGS sequence"/>
</dbReference>
<keyword evidence="3" id="KW-0119">Carbohydrate metabolism</keyword>
<dbReference type="InterPro" id="IPR036116">
    <property type="entry name" value="FN3_sf"/>
</dbReference>
<dbReference type="GO" id="GO:0004497">
    <property type="term" value="F:monooxygenase activity"/>
    <property type="evidence" value="ECO:0007669"/>
    <property type="project" value="UniProtKB-KW"/>
</dbReference>
<keyword evidence="5" id="KW-0560">Oxidoreductase</keyword>
<evidence type="ECO:0000256" key="2">
    <source>
        <dbReference type="ARBA" id="ARBA00022801"/>
    </source>
</evidence>
<dbReference type="CDD" id="cd00063">
    <property type="entry name" value="FN3"/>
    <property type="match status" value="2"/>
</dbReference>
<keyword evidence="3" id="KW-0624">Polysaccharide degradation</keyword>
<dbReference type="CDD" id="cd12214">
    <property type="entry name" value="ChiA1_BD"/>
    <property type="match status" value="1"/>
</dbReference>
<keyword evidence="2" id="KW-0378">Hydrolase</keyword>
<dbReference type="PANTHER" id="PTHR34823">
    <property type="entry name" value="GLCNAC-BINDING PROTEIN A"/>
    <property type="match status" value="1"/>
</dbReference>
<dbReference type="Pfam" id="PF02839">
    <property type="entry name" value="CBM_5_12"/>
    <property type="match status" value="1"/>
</dbReference>
<keyword evidence="6" id="KW-1185">Reference proteome</keyword>
<dbReference type="Gene3D" id="2.70.50.50">
    <property type="entry name" value="chitin-binding protein cbp21"/>
    <property type="match status" value="1"/>
</dbReference>
<name>A0ABR9ATZ5_9BACL</name>
<keyword evidence="5" id="KW-0503">Monooxygenase</keyword>
<keyword evidence="1" id="KW-0732">Signal</keyword>
<dbReference type="Pfam" id="PF00041">
    <property type="entry name" value="fn3"/>
    <property type="match status" value="2"/>
</dbReference>
<gene>
    <name evidence="5" type="ORF">IFO66_04600</name>
</gene>
<reference evidence="5 6" key="1">
    <citation type="submission" date="2020-09" db="EMBL/GenBank/DDBJ databases">
        <title>Paenibacillus sp. CAU 1523 isolated from sand of Haeundae Beach.</title>
        <authorList>
            <person name="Kim W."/>
        </authorList>
    </citation>
    <scope>NUCLEOTIDE SEQUENCE [LARGE SCALE GENOMIC DNA]</scope>
    <source>
        <strain evidence="5 6">CAU 1523</strain>
    </source>
</reference>
<dbReference type="InterPro" id="IPR051024">
    <property type="entry name" value="GlcNAc_Chitin_IntDeg"/>
</dbReference>
<evidence type="ECO:0000256" key="1">
    <source>
        <dbReference type="ARBA" id="ARBA00022729"/>
    </source>
</evidence>
<proteinExistence type="predicted"/>
<dbReference type="SMART" id="SM00495">
    <property type="entry name" value="ChtBD3"/>
    <property type="match status" value="1"/>
</dbReference>
<evidence type="ECO:0000259" key="4">
    <source>
        <dbReference type="PROSITE" id="PS50853"/>
    </source>
</evidence>
<dbReference type="Gene3D" id="2.10.10.20">
    <property type="entry name" value="Carbohydrate-binding module superfamily 5/12"/>
    <property type="match status" value="1"/>
</dbReference>
<evidence type="ECO:0000313" key="6">
    <source>
        <dbReference type="Proteomes" id="UP000634529"/>
    </source>
</evidence>
<comment type="caution">
    <text evidence="5">The sequence shown here is derived from an EMBL/GenBank/DDBJ whole genome shotgun (WGS) entry which is preliminary data.</text>
</comment>
<dbReference type="EMBL" id="JACYTN010000002">
    <property type="protein sequence ID" value="MBD8497579.1"/>
    <property type="molecule type" value="Genomic_DNA"/>
</dbReference>
<feature type="domain" description="Fibronectin type-III" evidence="4">
    <location>
        <begin position="314"/>
        <end position="401"/>
    </location>
</feature>
<dbReference type="SUPFAM" id="SSF49265">
    <property type="entry name" value="Fibronectin type III"/>
    <property type="match status" value="1"/>
</dbReference>
<sequence>MMQLRLSNPVLSKLLVATGVTVLVTACTLMFADKVSAHGYVLDPKSRTSLCNTGVNTNCGAIQYEPQSLEGPKGFPAAGPADGKLASAADPRFSAMDAQSATRWSKVNLTGGPTTFAWKKTANHATTNWKYYLTKPNWNPNAVLTRDSFNLTPFCTADGGGKQPPKDFSHSCNVPTDRTGYHVILAVWEIADTPNAFYNVIDVNFGGQAPTDTVAPTAPASLSATGTTTTSVSLAWNAASDNVGVTGYQIFNGSTLIGSVSGTTLNYTAAGLTSNTAYTFTVKAVDAAGNVSAASNAVSATTAPVANDTTAPTAPTYLHKMAVTTNSVSLMWTESTDNVGVTGYQIYNGNTLVATVPGTAIEYNVTGLTANTAYSFKVRAIDAAGNVSADSNILTVTTSAGTGTPGTAPVWAANTAYAVGAEVTYNNVTYVCRLAHTSLTGWEPTNAAALWQVK</sequence>
<evidence type="ECO:0000256" key="3">
    <source>
        <dbReference type="ARBA" id="ARBA00023326"/>
    </source>
</evidence>
<dbReference type="Pfam" id="PF03067">
    <property type="entry name" value="LPMO_10"/>
    <property type="match status" value="1"/>
</dbReference>
<dbReference type="PROSITE" id="PS50853">
    <property type="entry name" value="FN3"/>
    <property type="match status" value="2"/>
</dbReference>
<evidence type="ECO:0000313" key="5">
    <source>
        <dbReference type="EMBL" id="MBD8497579.1"/>
    </source>
</evidence>